<dbReference type="SUPFAM" id="SSF159245">
    <property type="entry name" value="AttH-like"/>
    <property type="match status" value="1"/>
</dbReference>
<evidence type="ECO:0000313" key="1">
    <source>
        <dbReference type="EMBL" id="SVA21117.1"/>
    </source>
</evidence>
<proteinExistence type="predicted"/>
<reference evidence="1" key="1">
    <citation type="submission" date="2018-05" db="EMBL/GenBank/DDBJ databases">
        <authorList>
            <person name="Lanie J.A."/>
            <person name="Ng W.-L."/>
            <person name="Kazmierczak K.M."/>
            <person name="Andrzejewski T.M."/>
            <person name="Davidsen T.M."/>
            <person name="Wayne K.J."/>
            <person name="Tettelin H."/>
            <person name="Glass J.I."/>
            <person name="Rusch D."/>
            <person name="Podicherti R."/>
            <person name="Tsui H.-C.T."/>
            <person name="Winkler M.E."/>
        </authorList>
    </citation>
    <scope>NUCLEOTIDE SEQUENCE</scope>
</reference>
<sequence>MIFDGQSGDVHFERFNINDFSAKTDRYSVTIGENKFFTKGLELKINSQNLSIEGSLSFSRNNPWPVTLKEPGCMGWYSYMPFMECYHGILSMYHDISGELSYNNRVIDFNKGIGYTEKDWGKNFPNSWIWVQANHFNKSKISISASMASIPFLGTQFAGFIIGLLVEDKLYRFTTYRSAKTVKLKHDGKAIEWIVKLKDLTLSIYIELGNKVGLLFAPDENDMIEKVPEYLDSRVSIKLEDSNKIIIEDKSNLAANEVIGDIDTLLQLANKH</sequence>
<dbReference type="EMBL" id="UINC01005405">
    <property type="protein sequence ID" value="SVA21117.1"/>
    <property type="molecule type" value="Genomic_DNA"/>
</dbReference>
<dbReference type="InterPro" id="IPR025893">
    <property type="entry name" value="Tocopherol_cyclase"/>
</dbReference>
<dbReference type="PANTHER" id="PTHR35309:SF4">
    <property type="entry name" value="TOCOPHEROL CYCLASE"/>
    <property type="match status" value="1"/>
</dbReference>
<accession>A0A381U1H3</accession>
<dbReference type="Pfam" id="PF14249">
    <property type="entry name" value="Tocopherol_cycl"/>
    <property type="match status" value="1"/>
</dbReference>
<dbReference type="AlphaFoldDB" id="A0A381U1H3"/>
<dbReference type="GO" id="GO:0009976">
    <property type="term" value="F:tocopherol cyclase activity"/>
    <property type="evidence" value="ECO:0007669"/>
    <property type="project" value="InterPro"/>
</dbReference>
<protein>
    <recommendedName>
        <fullName evidence="2">Tocopherol cyclase</fullName>
    </recommendedName>
</protein>
<gene>
    <name evidence="1" type="ORF">METZ01_LOCUS73971</name>
</gene>
<organism evidence="1">
    <name type="scientific">marine metagenome</name>
    <dbReference type="NCBI Taxonomy" id="408172"/>
    <lineage>
        <taxon>unclassified sequences</taxon>
        <taxon>metagenomes</taxon>
        <taxon>ecological metagenomes</taxon>
    </lineage>
</organism>
<name>A0A381U1H3_9ZZZZ</name>
<evidence type="ECO:0008006" key="2">
    <source>
        <dbReference type="Google" id="ProtNLM"/>
    </source>
</evidence>
<dbReference type="PANTHER" id="PTHR35309">
    <property type="match status" value="1"/>
</dbReference>